<dbReference type="AlphaFoldDB" id="A0A1T4R001"/>
<name>A0A1T4R001_9BACT</name>
<reference evidence="2 3" key="1">
    <citation type="submission" date="2017-02" db="EMBL/GenBank/DDBJ databases">
        <authorList>
            <person name="Peterson S.W."/>
        </authorList>
    </citation>
    <scope>NUCLEOTIDE SEQUENCE [LARGE SCALE GENOMIC DNA]</scope>
    <source>
        <strain evidence="2 3">DSM 22335</strain>
    </source>
</reference>
<protein>
    <recommendedName>
        <fullName evidence="1">T6SS immunity protein Tdi1 C-terminal domain-containing protein</fullName>
    </recommendedName>
</protein>
<evidence type="ECO:0000313" key="2">
    <source>
        <dbReference type="EMBL" id="SKA09304.1"/>
    </source>
</evidence>
<keyword evidence="3" id="KW-1185">Reference proteome</keyword>
<proteinExistence type="predicted"/>
<feature type="domain" description="T6SS immunity protein Tdi1 C-terminal" evidence="1">
    <location>
        <begin position="67"/>
        <end position="139"/>
    </location>
</feature>
<accession>A0A1T4R001</accession>
<dbReference type="InterPro" id="IPR015002">
    <property type="entry name" value="T6SS_Tdi1_C"/>
</dbReference>
<organism evidence="2 3">
    <name type="scientific">Sediminibacterium ginsengisoli</name>
    <dbReference type="NCBI Taxonomy" id="413434"/>
    <lineage>
        <taxon>Bacteria</taxon>
        <taxon>Pseudomonadati</taxon>
        <taxon>Bacteroidota</taxon>
        <taxon>Chitinophagia</taxon>
        <taxon>Chitinophagales</taxon>
        <taxon>Chitinophagaceae</taxon>
        <taxon>Sediminibacterium</taxon>
    </lineage>
</organism>
<dbReference type="RefSeq" id="WP_176113026.1">
    <property type="nucleotide sequence ID" value="NZ_FUWH01000010.1"/>
</dbReference>
<dbReference type="STRING" id="413434.SAMN04488132_11026"/>
<dbReference type="Pfam" id="PF08906">
    <property type="entry name" value="T6SS_Tdi1_C"/>
    <property type="match status" value="1"/>
</dbReference>
<sequence>MDLTLKELTKDISKIDFDDILSCWQWLIKDMKAIAAVSVIGDVFFIGNDKGVYWMQTDTGTLSKIAANPEQFEALLADEKTVDNWFLPGLVEQLLNAGKTLKENQVYSYKLSPAIGGDYSVENLEPTDMSVHFAFAGQICEQVQNLPDGTKLNITFQKG</sequence>
<evidence type="ECO:0000313" key="3">
    <source>
        <dbReference type="Proteomes" id="UP000190888"/>
    </source>
</evidence>
<dbReference type="Proteomes" id="UP000190888">
    <property type="component" value="Unassembled WGS sequence"/>
</dbReference>
<gene>
    <name evidence="2" type="ORF">SAMN04488132_11026</name>
</gene>
<evidence type="ECO:0000259" key="1">
    <source>
        <dbReference type="Pfam" id="PF08906"/>
    </source>
</evidence>
<dbReference type="EMBL" id="FUWH01000010">
    <property type="protein sequence ID" value="SKA09304.1"/>
    <property type="molecule type" value="Genomic_DNA"/>
</dbReference>